<dbReference type="InterPro" id="IPR018197">
    <property type="entry name" value="Glycerate_kinase_RE-like"/>
</dbReference>
<dbReference type="Gene3D" id="3.40.50.10350">
    <property type="entry name" value="Glycerate kinase, domain 1"/>
    <property type="match status" value="1"/>
</dbReference>
<comment type="caution">
    <text evidence="5">The sequence shown here is derived from an EMBL/GenBank/DDBJ whole genome shotgun (WGS) entry which is preliminary data.</text>
</comment>
<keyword evidence="2 4" id="KW-0808">Transferase</keyword>
<gene>
    <name evidence="5" type="ORF">FHX73_12256</name>
</gene>
<proteinExistence type="inferred from homology"/>
<dbReference type="Gene3D" id="3.90.1510.10">
    <property type="entry name" value="Glycerate kinase, domain 2"/>
    <property type="match status" value="1"/>
</dbReference>
<evidence type="ECO:0000313" key="6">
    <source>
        <dbReference type="Proteomes" id="UP000317940"/>
    </source>
</evidence>
<dbReference type="GO" id="GO:0031388">
    <property type="term" value="P:organic acid phosphorylation"/>
    <property type="evidence" value="ECO:0007669"/>
    <property type="project" value="UniProtKB-UniRule"/>
</dbReference>
<reference evidence="5 6" key="1">
    <citation type="submission" date="2019-06" db="EMBL/GenBank/DDBJ databases">
        <title>Sequencing the genomes of 1000 actinobacteria strains.</title>
        <authorList>
            <person name="Klenk H.-P."/>
        </authorList>
    </citation>
    <scope>NUCLEOTIDE SEQUENCE [LARGE SCALE GENOMIC DNA]</scope>
    <source>
        <strain evidence="5 6">DSM 44826</strain>
    </source>
</reference>
<evidence type="ECO:0000313" key="5">
    <source>
        <dbReference type="EMBL" id="TWF91144.1"/>
    </source>
</evidence>
<dbReference type="InterPro" id="IPR036129">
    <property type="entry name" value="Glycerate_kinase_sf"/>
</dbReference>
<accession>A0A561TVK8</accession>
<dbReference type="EMBL" id="VIWT01000002">
    <property type="protein sequence ID" value="TWF91144.1"/>
    <property type="molecule type" value="Genomic_DNA"/>
</dbReference>
<dbReference type="AlphaFoldDB" id="A0A561TVK8"/>
<dbReference type="Proteomes" id="UP000317940">
    <property type="component" value="Unassembled WGS sequence"/>
</dbReference>
<comment type="similarity">
    <text evidence="1 4">Belongs to the glycerate kinase type-1 family.</text>
</comment>
<dbReference type="RefSeq" id="WP_145908772.1">
    <property type="nucleotide sequence ID" value="NZ_BAAAMZ010000002.1"/>
</dbReference>
<dbReference type="OrthoDB" id="9774290at2"/>
<dbReference type="GO" id="GO:0008887">
    <property type="term" value="F:glycerate kinase activity"/>
    <property type="evidence" value="ECO:0007669"/>
    <property type="project" value="UniProtKB-UniRule"/>
</dbReference>
<evidence type="ECO:0000256" key="4">
    <source>
        <dbReference type="PIRNR" id="PIRNR006078"/>
    </source>
</evidence>
<dbReference type="SUPFAM" id="SSF110738">
    <property type="entry name" value="Glycerate kinase I"/>
    <property type="match status" value="1"/>
</dbReference>
<name>A0A561TVK8_9ACTN</name>
<dbReference type="NCBIfam" id="TIGR00045">
    <property type="entry name" value="glycerate kinase"/>
    <property type="match status" value="1"/>
</dbReference>
<dbReference type="PANTHER" id="PTHR21599">
    <property type="entry name" value="GLYCERATE KINASE"/>
    <property type="match status" value="1"/>
</dbReference>
<evidence type="ECO:0000256" key="2">
    <source>
        <dbReference type="ARBA" id="ARBA00022679"/>
    </source>
</evidence>
<dbReference type="PANTHER" id="PTHR21599:SF0">
    <property type="entry name" value="GLYCERATE KINASE"/>
    <property type="match status" value="1"/>
</dbReference>
<dbReference type="Pfam" id="PF02595">
    <property type="entry name" value="Gly_kinase"/>
    <property type="match status" value="1"/>
</dbReference>
<organism evidence="5 6">
    <name type="scientific">Kitasatospora viridis</name>
    <dbReference type="NCBI Taxonomy" id="281105"/>
    <lineage>
        <taxon>Bacteria</taxon>
        <taxon>Bacillati</taxon>
        <taxon>Actinomycetota</taxon>
        <taxon>Actinomycetes</taxon>
        <taxon>Kitasatosporales</taxon>
        <taxon>Streptomycetaceae</taxon>
        <taxon>Kitasatospora</taxon>
    </lineage>
</organism>
<dbReference type="PIRSF" id="PIRSF006078">
    <property type="entry name" value="GlxK"/>
    <property type="match status" value="1"/>
</dbReference>
<evidence type="ECO:0000256" key="3">
    <source>
        <dbReference type="ARBA" id="ARBA00022777"/>
    </source>
</evidence>
<keyword evidence="3 4" id="KW-0418">Kinase</keyword>
<protein>
    <submittedName>
        <fullName evidence="5">Glycerate kinase</fullName>
    </submittedName>
</protein>
<dbReference type="InterPro" id="IPR004381">
    <property type="entry name" value="Glycerate_kinase"/>
</dbReference>
<dbReference type="InterPro" id="IPR018193">
    <property type="entry name" value="Glyc_kinase_flavodox-like_fold"/>
</dbReference>
<keyword evidence="6" id="KW-1185">Reference proteome</keyword>
<sequence>MTQRQILVCLDKFRGSASAVQACRWLAEGIRQAAPGLRVREAPVADGGEGTVAAFRAAGYRTVPVPVSGPTGEPVTAELAVLGTRAVVELAQASGLHLLPAGRAEPLAATTYGTGELLRAALDMGCREIVLAVGGSATTDGGAGVLRALGARLLDARGGELPPRGAALADLETVDLTGLDPRLRDTRLVLASDVDNPLLGPDGAAVVFAPQKGADAEQVAVLEAGLSRLARVLARQTGTDLSGRPGAGAAGGAGFAALVLGARREAGVAVLLAELGLDTALAEAALVVVGEGCLDAQSLRGKAPIGVAELARRAGVPVAAVAGRLEVPLAELARHGIDSAHSLTERAGSERIAMAETRRLLHETGAELAHRFG</sequence>
<evidence type="ECO:0000256" key="1">
    <source>
        <dbReference type="ARBA" id="ARBA00006284"/>
    </source>
</evidence>